<dbReference type="HAMAP" id="MF_02204">
    <property type="entry name" value="Pal"/>
    <property type="match status" value="1"/>
</dbReference>
<keyword evidence="11" id="KW-1185">Reference proteome</keyword>
<dbReference type="PROSITE" id="PS51257">
    <property type="entry name" value="PROKAR_LIPOPROTEIN"/>
    <property type="match status" value="1"/>
</dbReference>
<dbReference type="GO" id="GO:0009279">
    <property type="term" value="C:cell outer membrane"/>
    <property type="evidence" value="ECO:0007669"/>
    <property type="project" value="UniProtKB-SubCell"/>
</dbReference>
<dbReference type="Gene3D" id="3.30.1330.60">
    <property type="entry name" value="OmpA-like domain"/>
    <property type="match status" value="1"/>
</dbReference>
<dbReference type="Proteomes" id="UP001063350">
    <property type="component" value="Chromosome"/>
</dbReference>
<organism evidence="10 11">
    <name type="scientific">Desulfolithobacter dissulfuricans</name>
    <dbReference type="NCBI Taxonomy" id="2795293"/>
    <lineage>
        <taxon>Bacteria</taxon>
        <taxon>Pseudomonadati</taxon>
        <taxon>Thermodesulfobacteriota</taxon>
        <taxon>Desulfobulbia</taxon>
        <taxon>Desulfobulbales</taxon>
        <taxon>Desulfobulbaceae</taxon>
        <taxon>Desulfolithobacter</taxon>
    </lineage>
</organism>
<dbReference type="InterPro" id="IPR006664">
    <property type="entry name" value="OMP_bac"/>
</dbReference>
<dbReference type="KEGG" id="ddu:GF1_30390"/>
<dbReference type="EMBL" id="AP024233">
    <property type="protein sequence ID" value="BCO10663.1"/>
    <property type="molecule type" value="Genomic_DNA"/>
</dbReference>
<keyword evidence="3 8" id="KW-0472">Membrane</keyword>
<dbReference type="PROSITE" id="PS51123">
    <property type="entry name" value="OMPA_2"/>
    <property type="match status" value="1"/>
</dbReference>
<evidence type="ECO:0000256" key="1">
    <source>
        <dbReference type="ARBA" id="ARBA00022618"/>
    </source>
</evidence>
<dbReference type="PANTHER" id="PTHR30329">
    <property type="entry name" value="STATOR ELEMENT OF FLAGELLAR MOTOR COMPLEX"/>
    <property type="match status" value="1"/>
</dbReference>
<dbReference type="PANTHER" id="PTHR30329:SF21">
    <property type="entry name" value="LIPOPROTEIN YIAD-RELATED"/>
    <property type="match status" value="1"/>
</dbReference>
<evidence type="ECO:0000259" key="9">
    <source>
        <dbReference type="PROSITE" id="PS51123"/>
    </source>
</evidence>
<keyword evidence="4 8" id="KW-0564">Palmitate</keyword>
<accession>A0A915XLF0</accession>
<evidence type="ECO:0000256" key="6">
    <source>
        <dbReference type="ARBA" id="ARBA00023288"/>
    </source>
</evidence>
<keyword evidence="1" id="KW-0132">Cell division</keyword>
<gene>
    <name evidence="8" type="primary">pal</name>
    <name evidence="10" type="ORF">GF1_30390</name>
</gene>
<sequence length="210" mass="23001">MMHPFRIIPAVLLGLLLMVAGGCSKKTIMPYPTGNGAGAPEAKSIDYPAGQEAGTITEEDMAAPQVDTLDTTTAAGKSLGGFAISGDQNSEEYKKLHGRSSPQMQPIYFNFDQATIRADQIPRLEANAAYLKNNPGVKVVIEGNCDERGTNEYNLALGERRALNAKKYLVVLGVEPQRIRTVSYGEERPLFTGDDEFSWSQNRRDDFILE</sequence>
<feature type="domain" description="OmpA-like" evidence="9">
    <location>
        <begin position="96"/>
        <end position="210"/>
    </location>
</feature>
<dbReference type="InterPro" id="IPR050330">
    <property type="entry name" value="Bact_OuterMem_StrucFunc"/>
</dbReference>
<dbReference type="InterPro" id="IPR036737">
    <property type="entry name" value="OmpA-like_sf"/>
</dbReference>
<evidence type="ECO:0000313" key="10">
    <source>
        <dbReference type="EMBL" id="BCO10663.1"/>
    </source>
</evidence>
<dbReference type="InterPro" id="IPR014169">
    <property type="entry name" value="Pal_lipo_C"/>
</dbReference>
<proteinExistence type="inferred from homology"/>
<dbReference type="InterPro" id="IPR006665">
    <property type="entry name" value="OmpA-like"/>
</dbReference>
<evidence type="ECO:0000256" key="4">
    <source>
        <dbReference type="ARBA" id="ARBA00023139"/>
    </source>
</evidence>
<dbReference type="PRINTS" id="PR01021">
    <property type="entry name" value="OMPADOMAIN"/>
</dbReference>
<dbReference type="NCBIfam" id="TIGR02802">
    <property type="entry name" value="Pal_lipo"/>
    <property type="match status" value="1"/>
</dbReference>
<dbReference type="SUPFAM" id="SSF103088">
    <property type="entry name" value="OmpA-like"/>
    <property type="match status" value="1"/>
</dbReference>
<evidence type="ECO:0000256" key="8">
    <source>
        <dbReference type="HAMAP-Rule" id="MF_02204"/>
    </source>
</evidence>
<evidence type="ECO:0000256" key="3">
    <source>
        <dbReference type="ARBA" id="ARBA00023136"/>
    </source>
</evidence>
<name>A0A915XLF0_9BACT</name>
<keyword evidence="6 8" id="KW-0449">Lipoprotein</keyword>
<comment type="subcellular location">
    <subcellularLocation>
        <location evidence="8">Cell outer membrane</location>
        <topology evidence="8">Lipid-anchor</topology>
    </subcellularLocation>
</comment>
<dbReference type="RefSeq" id="WP_267927381.1">
    <property type="nucleotide sequence ID" value="NZ_AP024233.1"/>
</dbReference>
<evidence type="ECO:0000256" key="5">
    <source>
        <dbReference type="ARBA" id="ARBA00023237"/>
    </source>
</evidence>
<keyword evidence="7" id="KW-0131">Cell cycle</keyword>
<keyword evidence="2 8" id="KW-0732">Signal</keyword>
<comment type="similarity">
    <text evidence="8">Belongs to the Pal lipoprotein family.</text>
</comment>
<keyword evidence="5 8" id="KW-0998">Cell outer membrane</keyword>
<reference evidence="10" key="1">
    <citation type="submission" date="2020-12" db="EMBL/GenBank/DDBJ databases">
        <title>Desulfobium dissulfuricans gen. nov., sp. nov., a novel mesophilic, sulfate-reducing bacterium isolated from a deep-sea hydrothermal vent.</title>
        <authorList>
            <person name="Hashimoto Y."/>
            <person name="Tame A."/>
            <person name="Sawayama S."/>
            <person name="Miyazaki J."/>
            <person name="Takai K."/>
            <person name="Nakagawa S."/>
        </authorList>
    </citation>
    <scope>NUCLEOTIDE SEQUENCE</scope>
    <source>
        <strain evidence="10">GF1</strain>
    </source>
</reference>
<evidence type="ECO:0000256" key="2">
    <source>
        <dbReference type="ARBA" id="ARBA00022729"/>
    </source>
</evidence>
<dbReference type="AlphaFoldDB" id="A0A915XLF0"/>
<dbReference type="GO" id="GO:0051301">
    <property type="term" value="P:cell division"/>
    <property type="evidence" value="ECO:0007669"/>
    <property type="project" value="UniProtKB-KW"/>
</dbReference>
<dbReference type="InterPro" id="IPR039001">
    <property type="entry name" value="Pal"/>
</dbReference>
<evidence type="ECO:0000256" key="7">
    <source>
        <dbReference type="ARBA" id="ARBA00023306"/>
    </source>
</evidence>
<evidence type="ECO:0000313" key="11">
    <source>
        <dbReference type="Proteomes" id="UP001063350"/>
    </source>
</evidence>
<dbReference type="CDD" id="cd07185">
    <property type="entry name" value="OmpA_C-like"/>
    <property type="match status" value="1"/>
</dbReference>
<dbReference type="Pfam" id="PF00691">
    <property type="entry name" value="OmpA"/>
    <property type="match status" value="1"/>
</dbReference>
<protein>
    <recommendedName>
        <fullName evidence="8">Peptidoglycan-associated lipoprotein</fullName>
        <shortName evidence="8">PAL</shortName>
    </recommendedName>
</protein>